<feature type="region of interest" description="Disordered" evidence="1">
    <location>
        <begin position="69"/>
        <end position="125"/>
    </location>
</feature>
<organism evidence="3 4">
    <name type="scientific">Lignipirellula cremea</name>
    <dbReference type="NCBI Taxonomy" id="2528010"/>
    <lineage>
        <taxon>Bacteria</taxon>
        <taxon>Pseudomonadati</taxon>
        <taxon>Planctomycetota</taxon>
        <taxon>Planctomycetia</taxon>
        <taxon>Pirellulales</taxon>
        <taxon>Pirellulaceae</taxon>
        <taxon>Lignipirellula</taxon>
    </lineage>
</organism>
<accession>A0A518DWT8</accession>
<dbReference type="EMBL" id="CP036433">
    <property type="protein sequence ID" value="QDU96306.1"/>
    <property type="molecule type" value="Genomic_DNA"/>
</dbReference>
<protein>
    <recommendedName>
        <fullName evidence="5">Secreted protein</fullName>
    </recommendedName>
</protein>
<evidence type="ECO:0000313" key="4">
    <source>
        <dbReference type="Proteomes" id="UP000317648"/>
    </source>
</evidence>
<feature type="chain" id="PRO_5021891982" description="Secreted protein" evidence="2">
    <location>
        <begin position="46"/>
        <end position="464"/>
    </location>
</feature>
<sequence length="464" mass="50121" precursor="true">MKLAFLRYAIAGRMNLLVSGVRRRTAAFSFGAMILALAVAAPAQAQHQPGNCVGCDSYGPAVMGPVAPTPGGTYMNPGRPTPADPSAPRPPISDPSDSGAPAPPRDPSVSPSDLSNMPAPVADTGNFDASASVDNFVRQSGVAGESQSLTPNMVGDMAQANNRLISSYGGSGAGGVGSFYRRVKIADNNSPLVRHRAYVNYNHFHNAFIDTLGNDYNADRYTVGIERPFFDGNRSIEVRLPLISAIDNNQVAGQVAGNDQQLGNITLAYKQYLHRTSNSALSVGLGLVIPNAPDETLVAQATQAIRIKNEAWHLQPFIGYTEQVTDNIFVTAFAQIDFDLNGNDVEFTDAVGEGRLQDQNQLMLDVQVGSWLYRNPCARVTGVAALLELHYNTAIQDSDIVLDDADTFGYGNIDNRYDVLNLTAALHFQLGACSNLRVGAVMPLRQEDRNFDTELMVQFNRYFR</sequence>
<evidence type="ECO:0000256" key="2">
    <source>
        <dbReference type="SAM" id="SignalP"/>
    </source>
</evidence>
<evidence type="ECO:0000256" key="1">
    <source>
        <dbReference type="SAM" id="MobiDB-lite"/>
    </source>
</evidence>
<proteinExistence type="predicted"/>
<name>A0A518DWT8_9BACT</name>
<evidence type="ECO:0000313" key="3">
    <source>
        <dbReference type="EMBL" id="QDU96306.1"/>
    </source>
</evidence>
<reference evidence="3 4" key="1">
    <citation type="submission" date="2019-02" db="EMBL/GenBank/DDBJ databases">
        <title>Deep-cultivation of Planctomycetes and their phenomic and genomic characterization uncovers novel biology.</title>
        <authorList>
            <person name="Wiegand S."/>
            <person name="Jogler M."/>
            <person name="Boedeker C."/>
            <person name="Pinto D."/>
            <person name="Vollmers J."/>
            <person name="Rivas-Marin E."/>
            <person name="Kohn T."/>
            <person name="Peeters S.H."/>
            <person name="Heuer A."/>
            <person name="Rast P."/>
            <person name="Oberbeckmann S."/>
            <person name="Bunk B."/>
            <person name="Jeske O."/>
            <person name="Meyerdierks A."/>
            <person name="Storesund J.E."/>
            <person name="Kallscheuer N."/>
            <person name="Luecker S."/>
            <person name="Lage O.M."/>
            <person name="Pohl T."/>
            <person name="Merkel B.J."/>
            <person name="Hornburger P."/>
            <person name="Mueller R.-W."/>
            <person name="Bruemmer F."/>
            <person name="Labrenz M."/>
            <person name="Spormann A.M."/>
            <person name="Op den Camp H."/>
            <person name="Overmann J."/>
            <person name="Amann R."/>
            <person name="Jetten M.S.M."/>
            <person name="Mascher T."/>
            <person name="Medema M.H."/>
            <person name="Devos D.P."/>
            <person name="Kaster A.-K."/>
            <person name="Ovreas L."/>
            <person name="Rohde M."/>
            <person name="Galperin M.Y."/>
            <person name="Jogler C."/>
        </authorList>
    </citation>
    <scope>NUCLEOTIDE SEQUENCE [LARGE SCALE GENOMIC DNA]</scope>
    <source>
        <strain evidence="3 4">Pla85_3_4</strain>
    </source>
</reference>
<keyword evidence="2" id="KW-0732">Signal</keyword>
<dbReference type="KEGG" id="lcre:Pla8534_41260"/>
<feature type="signal peptide" evidence="2">
    <location>
        <begin position="1"/>
        <end position="45"/>
    </location>
</feature>
<evidence type="ECO:0008006" key="5">
    <source>
        <dbReference type="Google" id="ProtNLM"/>
    </source>
</evidence>
<dbReference type="AlphaFoldDB" id="A0A518DWT8"/>
<feature type="compositionally biased region" description="Pro residues" evidence="1">
    <location>
        <begin position="79"/>
        <end position="93"/>
    </location>
</feature>
<gene>
    <name evidence="3" type="ORF">Pla8534_41260</name>
</gene>
<dbReference type="Proteomes" id="UP000317648">
    <property type="component" value="Chromosome"/>
</dbReference>
<keyword evidence="4" id="KW-1185">Reference proteome</keyword>